<evidence type="ECO:0000256" key="2">
    <source>
        <dbReference type="ARBA" id="ARBA00022741"/>
    </source>
</evidence>
<dbReference type="InterPro" id="IPR036759">
    <property type="entry name" value="TPK_catalytic_sf"/>
</dbReference>
<dbReference type="Pfam" id="PF04263">
    <property type="entry name" value="TPK_catalytic"/>
    <property type="match status" value="1"/>
</dbReference>
<keyword evidence="1" id="KW-0808">Transferase</keyword>
<dbReference type="InterPro" id="IPR007371">
    <property type="entry name" value="TPK_catalytic"/>
</dbReference>
<dbReference type="AlphaFoldDB" id="A0A1M7CBM1"/>
<dbReference type="InterPro" id="IPR053149">
    <property type="entry name" value="TPK"/>
</dbReference>
<dbReference type="EC" id="2.7.6.2" evidence="5"/>
<name>A0A1M7CBM1_9BACL</name>
<evidence type="ECO:0000256" key="1">
    <source>
        <dbReference type="ARBA" id="ARBA00022679"/>
    </source>
</evidence>
<dbReference type="GO" id="GO:0005524">
    <property type="term" value="F:ATP binding"/>
    <property type="evidence" value="ECO:0007669"/>
    <property type="project" value="UniProtKB-KW"/>
</dbReference>
<dbReference type="InterPro" id="IPR007373">
    <property type="entry name" value="Thiamin_PyroPKinase_B1-bd"/>
</dbReference>
<dbReference type="OrthoDB" id="9804377at2"/>
<reference evidence="7 8" key="1">
    <citation type="submission" date="2016-11" db="EMBL/GenBank/DDBJ databases">
        <authorList>
            <person name="Jaros S."/>
            <person name="Januszkiewicz K."/>
            <person name="Wedrychowicz H."/>
        </authorList>
    </citation>
    <scope>NUCLEOTIDE SEQUENCE [LARGE SCALE GENOMIC DNA]</scope>
    <source>
        <strain evidence="7 8">DSM 16010</strain>
    </source>
</reference>
<dbReference type="EMBL" id="FRCF01000002">
    <property type="protein sequence ID" value="SHL64557.1"/>
    <property type="molecule type" value="Genomic_DNA"/>
</dbReference>
<evidence type="ECO:0000256" key="3">
    <source>
        <dbReference type="ARBA" id="ARBA00022777"/>
    </source>
</evidence>
<dbReference type="CDD" id="cd07995">
    <property type="entry name" value="TPK"/>
    <property type="match status" value="1"/>
</dbReference>
<evidence type="ECO:0000313" key="7">
    <source>
        <dbReference type="EMBL" id="SHL64557.1"/>
    </source>
</evidence>
<dbReference type="GO" id="GO:0004788">
    <property type="term" value="F:thiamine diphosphokinase activity"/>
    <property type="evidence" value="ECO:0007669"/>
    <property type="project" value="UniProtKB-UniRule"/>
</dbReference>
<dbReference type="InterPro" id="IPR006282">
    <property type="entry name" value="Thi_PPkinase"/>
</dbReference>
<dbReference type="InterPro" id="IPR036371">
    <property type="entry name" value="TPK_B1-bd_sf"/>
</dbReference>
<dbReference type="NCBIfam" id="TIGR01378">
    <property type="entry name" value="thi_PPkinase"/>
    <property type="match status" value="1"/>
</dbReference>
<accession>A0A1M7CBM1</accession>
<dbReference type="GO" id="GO:0030975">
    <property type="term" value="F:thiamine binding"/>
    <property type="evidence" value="ECO:0007669"/>
    <property type="project" value="InterPro"/>
</dbReference>
<keyword evidence="8" id="KW-1185">Reference proteome</keyword>
<dbReference type="SUPFAM" id="SSF63862">
    <property type="entry name" value="Thiamin pyrophosphokinase, substrate-binding domain"/>
    <property type="match status" value="1"/>
</dbReference>
<dbReference type="SUPFAM" id="SSF63999">
    <property type="entry name" value="Thiamin pyrophosphokinase, catalytic domain"/>
    <property type="match status" value="1"/>
</dbReference>
<evidence type="ECO:0000313" key="8">
    <source>
        <dbReference type="Proteomes" id="UP000184206"/>
    </source>
</evidence>
<gene>
    <name evidence="7" type="ORF">SAMN02745189_00736</name>
</gene>
<dbReference type="PANTHER" id="PTHR41299:SF1">
    <property type="entry name" value="THIAMINE PYROPHOSPHOKINASE"/>
    <property type="match status" value="1"/>
</dbReference>
<dbReference type="Gene3D" id="3.40.50.10240">
    <property type="entry name" value="Thiamin pyrophosphokinase, catalytic domain"/>
    <property type="match status" value="1"/>
</dbReference>
<organism evidence="7 8">
    <name type="scientific">Lacicoccus alkaliphilus DSM 16010</name>
    <dbReference type="NCBI Taxonomy" id="1123231"/>
    <lineage>
        <taxon>Bacteria</taxon>
        <taxon>Bacillati</taxon>
        <taxon>Bacillota</taxon>
        <taxon>Bacilli</taxon>
        <taxon>Bacillales</taxon>
        <taxon>Salinicoccaceae</taxon>
        <taxon>Lacicoccus</taxon>
    </lineage>
</organism>
<evidence type="ECO:0000256" key="4">
    <source>
        <dbReference type="ARBA" id="ARBA00022840"/>
    </source>
</evidence>
<dbReference type="GO" id="GO:0016301">
    <property type="term" value="F:kinase activity"/>
    <property type="evidence" value="ECO:0007669"/>
    <property type="project" value="UniProtKB-KW"/>
</dbReference>
<dbReference type="Proteomes" id="UP000184206">
    <property type="component" value="Unassembled WGS sequence"/>
</dbReference>
<feature type="domain" description="Thiamin pyrophosphokinase thiamin-binding" evidence="6">
    <location>
        <begin position="136"/>
        <end position="199"/>
    </location>
</feature>
<keyword evidence="4" id="KW-0067">ATP-binding</keyword>
<sequence>MKHINVLIRETDAPVSDMGDSPWAGVDHGVYLLLKAGIIPSYTYGDFDSINEIERQYIDDRLDIDPVESEKDDTDLEIALLDLAEKGYGSIDVYGATGGRLDHLFGNTQLLLHPGLAEVKIRIIDAQNVLELLREGEHEPLRNPAMEYVSFIPIFASTVLTLVNFKYPLDHARLELGSTLTISNEFTHKKAHVKTSRPILMIQSSD</sequence>
<evidence type="ECO:0000259" key="6">
    <source>
        <dbReference type="SMART" id="SM00983"/>
    </source>
</evidence>
<dbReference type="RefSeq" id="WP_072708372.1">
    <property type="nucleotide sequence ID" value="NZ_FRCF01000002.1"/>
</dbReference>
<dbReference type="SMART" id="SM00983">
    <property type="entry name" value="TPK_B1_binding"/>
    <property type="match status" value="1"/>
</dbReference>
<dbReference type="GO" id="GO:0009229">
    <property type="term" value="P:thiamine diphosphate biosynthetic process"/>
    <property type="evidence" value="ECO:0007669"/>
    <property type="project" value="InterPro"/>
</dbReference>
<dbReference type="PANTHER" id="PTHR41299">
    <property type="entry name" value="THIAMINE PYROPHOSPHOKINASE"/>
    <property type="match status" value="1"/>
</dbReference>
<dbReference type="Pfam" id="PF04265">
    <property type="entry name" value="TPK_B1_binding"/>
    <property type="match status" value="1"/>
</dbReference>
<protein>
    <recommendedName>
        <fullName evidence="5">Thiamine diphosphokinase</fullName>
        <ecNumber evidence="5">2.7.6.2</ecNumber>
    </recommendedName>
</protein>
<dbReference type="STRING" id="1123231.SAMN02745189_00736"/>
<dbReference type="GO" id="GO:0006772">
    <property type="term" value="P:thiamine metabolic process"/>
    <property type="evidence" value="ECO:0007669"/>
    <property type="project" value="UniProtKB-UniRule"/>
</dbReference>
<keyword evidence="3 7" id="KW-0418">Kinase</keyword>
<keyword evidence="2" id="KW-0547">Nucleotide-binding</keyword>
<proteinExistence type="predicted"/>
<evidence type="ECO:0000256" key="5">
    <source>
        <dbReference type="NCBIfam" id="TIGR01378"/>
    </source>
</evidence>